<proteinExistence type="predicted"/>
<sequence>MRVNYYETKNMGNGEDIIKAKENFAKHEVFREFIDSMEYEKPYYLLLTRSVFTDGYSKHLKVDLKHREATQQDKDLERAVRFYEAFQGYVYRSRNKYCQEKQGRGMDGYIFDMRVTVPLGMDLNEVMEKLSEEWEQTFREEEKNER</sequence>
<evidence type="ECO:0000313" key="1">
    <source>
        <dbReference type="EMBL" id="DAF90232.1"/>
    </source>
</evidence>
<protein>
    <submittedName>
        <fullName evidence="1">Uncharacterized protein</fullName>
    </submittedName>
</protein>
<dbReference type="EMBL" id="BK016023">
    <property type="protein sequence ID" value="DAF90232.1"/>
    <property type="molecule type" value="Genomic_DNA"/>
</dbReference>
<name>A0A8S5U6X5_9CAUD</name>
<accession>A0A8S5U6X5</accession>
<organism evidence="1">
    <name type="scientific">Myoviridae sp. ct3Oc10</name>
    <dbReference type="NCBI Taxonomy" id="2825025"/>
    <lineage>
        <taxon>Viruses</taxon>
        <taxon>Duplodnaviria</taxon>
        <taxon>Heunggongvirae</taxon>
        <taxon>Uroviricota</taxon>
        <taxon>Caudoviricetes</taxon>
    </lineage>
</organism>
<reference evidence="1" key="1">
    <citation type="journal article" date="2021" name="Proc. Natl. Acad. Sci. U.S.A.">
        <title>A Catalog of Tens of Thousands of Viruses from Human Metagenomes Reveals Hidden Associations with Chronic Diseases.</title>
        <authorList>
            <person name="Tisza M.J."/>
            <person name="Buck C.B."/>
        </authorList>
    </citation>
    <scope>NUCLEOTIDE SEQUENCE</scope>
    <source>
        <strain evidence="1">Ct3Oc10</strain>
    </source>
</reference>